<reference evidence="1 2" key="1">
    <citation type="submission" date="2021-01" db="EMBL/GenBank/DDBJ databases">
        <title>Whole genome shotgun sequence of Plantactinospora mayteni NBRC 109088.</title>
        <authorList>
            <person name="Komaki H."/>
            <person name="Tamura T."/>
        </authorList>
    </citation>
    <scope>NUCLEOTIDE SEQUENCE [LARGE SCALE GENOMIC DNA]</scope>
    <source>
        <strain evidence="1 2">NBRC 109088</strain>
    </source>
</reference>
<comment type="caution">
    <text evidence="1">The sequence shown here is derived from an EMBL/GenBank/DDBJ whole genome shotgun (WGS) entry which is preliminary data.</text>
</comment>
<gene>
    <name evidence="1" type="ORF">Pma05_40970</name>
</gene>
<organism evidence="1 2">
    <name type="scientific">Plantactinospora mayteni</name>
    <dbReference type="NCBI Taxonomy" id="566021"/>
    <lineage>
        <taxon>Bacteria</taxon>
        <taxon>Bacillati</taxon>
        <taxon>Actinomycetota</taxon>
        <taxon>Actinomycetes</taxon>
        <taxon>Micromonosporales</taxon>
        <taxon>Micromonosporaceae</taxon>
        <taxon>Plantactinospora</taxon>
    </lineage>
</organism>
<keyword evidence="2" id="KW-1185">Reference proteome</keyword>
<proteinExistence type="predicted"/>
<protein>
    <submittedName>
        <fullName evidence="1">Uncharacterized protein</fullName>
    </submittedName>
</protein>
<sequence length="112" mass="12547">MHEPPRPGMVVQVGAAASVQFGGRRALPFRVTRVAERPTYHGWCWLTGYTLDENGEAVARREIYVQFAGLRPVRRQPQKPKLLLAPCAIGRKPAGYPPGCRRVRRSAHDESD</sequence>
<dbReference type="EMBL" id="BONX01000026">
    <property type="protein sequence ID" value="GIG97524.1"/>
    <property type="molecule type" value="Genomic_DNA"/>
</dbReference>
<dbReference type="Proteomes" id="UP000621500">
    <property type="component" value="Unassembled WGS sequence"/>
</dbReference>
<evidence type="ECO:0000313" key="2">
    <source>
        <dbReference type="Proteomes" id="UP000621500"/>
    </source>
</evidence>
<accession>A0ABQ4ES81</accession>
<evidence type="ECO:0000313" key="1">
    <source>
        <dbReference type="EMBL" id="GIG97524.1"/>
    </source>
</evidence>
<name>A0ABQ4ES81_9ACTN</name>